<dbReference type="RefSeq" id="WP_012824833.1">
    <property type="nucleotide sequence ID" value="NC_013422.1"/>
</dbReference>
<evidence type="ECO:0000256" key="5">
    <source>
        <dbReference type="ARBA" id="ARBA00023136"/>
    </source>
</evidence>
<dbReference type="InterPro" id="IPR010432">
    <property type="entry name" value="RDD"/>
</dbReference>
<dbReference type="PANTHER" id="PTHR36115:SF10">
    <property type="entry name" value="RDD DOMAIN-CONTAINING PROTEIN"/>
    <property type="match status" value="1"/>
</dbReference>
<feature type="transmembrane region" description="Helical" evidence="6">
    <location>
        <begin position="12"/>
        <end position="35"/>
    </location>
</feature>
<keyword evidence="5 6" id="KW-0472">Membrane</keyword>
<evidence type="ECO:0000313" key="8">
    <source>
        <dbReference type="EMBL" id="ACX96801.1"/>
    </source>
</evidence>
<feature type="domain" description="RDD" evidence="7">
    <location>
        <begin position="4"/>
        <end position="128"/>
    </location>
</feature>
<evidence type="ECO:0000256" key="3">
    <source>
        <dbReference type="ARBA" id="ARBA00022692"/>
    </source>
</evidence>
<organism evidence="8 9">
    <name type="scientific">Halothiobacillus neapolitanus (strain ATCC 23641 / DSM 15147 / CIP 104769 / NCIMB 8539 / c2)</name>
    <name type="common">Thiobacillus neapolitanus</name>
    <dbReference type="NCBI Taxonomy" id="555778"/>
    <lineage>
        <taxon>Bacteria</taxon>
        <taxon>Pseudomonadati</taxon>
        <taxon>Pseudomonadota</taxon>
        <taxon>Gammaproteobacteria</taxon>
        <taxon>Chromatiales</taxon>
        <taxon>Halothiobacillaceae</taxon>
        <taxon>Halothiobacillus</taxon>
    </lineage>
</organism>
<keyword evidence="4 6" id="KW-1133">Transmembrane helix</keyword>
<dbReference type="GO" id="GO:0005886">
    <property type="term" value="C:plasma membrane"/>
    <property type="evidence" value="ECO:0007669"/>
    <property type="project" value="UniProtKB-SubCell"/>
</dbReference>
<sequence>MNPPASLWRRAAALFYDSLFVFAVLMLATLIVLPLNGGQAMPQSGPLAWAYHVYLVAWVGAYFSLFWCVGGQTPGMKVWHIQVVIPAPCLRTASLRFLGGGLSFLLLGIPFWLAQADREKRSLIDRILGSRVIHLPKPTGRTRTKATFKPKDKDET</sequence>
<accession>D0KVH1</accession>
<comment type="subcellular location">
    <subcellularLocation>
        <location evidence="1">Cell membrane</location>
        <topology evidence="1">Multi-pass membrane protein</topology>
    </subcellularLocation>
</comment>
<evidence type="ECO:0000313" key="9">
    <source>
        <dbReference type="Proteomes" id="UP000009102"/>
    </source>
</evidence>
<gene>
    <name evidence="8" type="ordered locus">Hneap_1979</name>
</gene>
<protein>
    <submittedName>
        <fullName evidence="8">RDD domain containing protein</fullName>
    </submittedName>
</protein>
<dbReference type="EMBL" id="CP001801">
    <property type="protein sequence ID" value="ACX96801.1"/>
    <property type="molecule type" value="Genomic_DNA"/>
</dbReference>
<dbReference type="KEGG" id="hna:Hneap_1979"/>
<dbReference type="OrthoDB" id="9793824at2"/>
<dbReference type="HOGENOM" id="CLU_053152_4_0_6"/>
<feature type="transmembrane region" description="Helical" evidence="6">
    <location>
        <begin position="47"/>
        <end position="67"/>
    </location>
</feature>
<dbReference type="InterPro" id="IPR051791">
    <property type="entry name" value="Pra-immunoreactive"/>
</dbReference>
<keyword evidence="2" id="KW-1003">Cell membrane</keyword>
<proteinExistence type="predicted"/>
<dbReference type="PANTHER" id="PTHR36115">
    <property type="entry name" value="PROLINE-RICH ANTIGEN HOMOLOG-RELATED"/>
    <property type="match status" value="1"/>
</dbReference>
<evidence type="ECO:0000256" key="1">
    <source>
        <dbReference type="ARBA" id="ARBA00004651"/>
    </source>
</evidence>
<keyword evidence="3 6" id="KW-0812">Transmembrane</keyword>
<evidence type="ECO:0000259" key="7">
    <source>
        <dbReference type="Pfam" id="PF06271"/>
    </source>
</evidence>
<keyword evidence="9" id="KW-1185">Reference proteome</keyword>
<dbReference type="eggNOG" id="COG1714">
    <property type="taxonomic scope" value="Bacteria"/>
</dbReference>
<dbReference type="STRING" id="555778.Hneap_1979"/>
<evidence type="ECO:0000256" key="6">
    <source>
        <dbReference type="SAM" id="Phobius"/>
    </source>
</evidence>
<evidence type="ECO:0000256" key="4">
    <source>
        <dbReference type="ARBA" id="ARBA00022989"/>
    </source>
</evidence>
<feature type="transmembrane region" description="Helical" evidence="6">
    <location>
        <begin position="95"/>
        <end position="114"/>
    </location>
</feature>
<dbReference type="Pfam" id="PF06271">
    <property type="entry name" value="RDD"/>
    <property type="match status" value="1"/>
</dbReference>
<name>D0KVH1_HALNC</name>
<reference evidence="8 9" key="1">
    <citation type="submission" date="2009-10" db="EMBL/GenBank/DDBJ databases">
        <title>Complete sequence of Halothiobacillus neapolitanus c2.</title>
        <authorList>
            <consortium name="US DOE Joint Genome Institute"/>
            <person name="Lucas S."/>
            <person name="Copeland A."/>
            <person name="Lapidus A."/>
            <person name="Glavina del Rio T."/>
            <person name="Tice H."/>
            <person name="Bruce D."/>
            <person name="Goodwin L."/>
            <person name="Pitluck S."/>
            <person name="Davenport K."/>
            <person name="Brettin T."/>
            <person name="Detter J.C."/>
            <person name="Han C."/>
            <person name="Tapia R."/>
            <person name="Larimer F."/>
            <person name="Land M."/>
            <person name="Hauser L."/>
            <person name="Kyrpides N."/>
            <person name="Mikhailova N."/>
            <person name="Kerfeld C."/>
            <person name="Cannon G."/>
            <person name="Heinhort S."/>
        </authorList>
    </citation>
    <scope>NUCLEOTIDE SEQUENCE [LARGE SCALE GENOMIC DNA]</scope>
    <source>
        <strain evidence="9">ATCC 23641 / c2</strain>
    </source>
</reference>
<dbReference type="Proteomes" id="UP000009102">
    <property type="component" value="Chromosome"/>
</dbReference>
<evidence type="ECO:0000256" key="2">
    <source>
        <dbReference type="ARBA" id="ARBA00022475"/>
    </source>
</evidence>
<dbReference type="AlphaFoldDB" id="D0KVH1"/>